<proteinExistence type="inferred from homology"/>
<organism evidence="4 5">
    <name type="scientific">Variovorax defluvii</name>
    <dbReference type="NCBI Taxonomy" id="913761"/>
    <lineage>
        <taxon>Bacteria</taxon>
        <taxon>Pseudomonadati</taxon>
        <taxon>Pseudomonadota</taxon>
        <taxon>Betaproteobacteria</taxon>
        <taxon>Burkholderiales</taxon>
        <taxon>Comamonadaceae</taxon>
        <taxon>Variovorax</taxon>
    </lineage>
</organism>
<dbReference type="InterPro" id="IPR013126">
    <property type="entry name" value="Hsp_70_fam"/>
</dbReference>
<comment type="similarity">
    <text evidence="1">Belongs to the heat shock protein 70 family.</text>
</comment>
<dbReference type="Gene3D" id="3.30.420.40">
    <property type="match status" value="3"/>
</dbReference>
<name>A0ABP8GQY0_9BURK</name>
<dbReference type="RefSeq" id="WP_345535145.1">
    <property type="nucleotide sequence ID" value="NZ_BAABGJ010000001.1"/>
</dbReference>
<evidence type="ECO:0000256" key="2">
    <source>
        <dbReference type="ARBA" id="ARBA00022741"/>
    </source>
</evidence>
<keyword evidence="2" id="KW-0547">Nucleotide-binding</keyword>
<evidence type="ECO:0000313" key="4">
    <source>
        <dbReference type="EMBL" id="GAA4328469.1"/>
    </source>
</evidence>
<evidence type="ECO:0000256" key="1">
    <source>
        <dbReference type="ARBA" id="ARBA00007381"/>
    </source>
</evidence>
<dbReference type="Pfam" id="PF00012">
    <property type="entry name" value="HSP70"/>
    <property type="match status" value="1"/>
</dbReference>
<reference evidence="5" key="1">
    <citation type="journal article" date="2019" name="Int. J. Syst. Evol. Microbiol.">
        <title>The Global Catalogue of Microorganisms (GCM) 10K type strain sequencing project: providing services to taxonomists for standard genome sequencing and annotation.</title>
        <authorList>
            <consortium name="The Broad Institute Genomics Platform"/>
            <consortium name="The Broad Institute Genome Sequencing Center for Infectious Disease"/>
            <person name="Wu L."/>
            <person name="Ma J."/>
        </authorList>
    </citation>
    <scope>NUCLEOTIDE SEQUENCE [LARGE SCALE GENOMIC DNA]</scope>
    <source>
        <strain evidence="5">JCM 17804</strain>
    </source>
</reference>
<dbReference type="Gene3D" id="3.90.640.10">
    <property type="entry name" value="Actin, Chain A, domain 4"/>
    <property type="match status" value="1"/>
</dbReference>
<protein>
    <submittedName>
        <fullName evidence="4">Hsp70 family protein</fullName>
    </submittedName>
</protein>
<dbReference type="PANTHER" id="PTHR19375">
    <property type="entry name" value="HEAT SHOCK PROTEIN 70KDA"/>
    <property type="match status" value="1"/>
</dbReference>
<dbReference type="InterPro" id="IPR042054">
    <property type="entry name" value="YegD-like"/>
</dbReference>
<dbReference type="EMBL" id="BAABGJ010000001">
    <property type="protein sequence ID" value="GAA4328469.1"/>
    <property type="molecule type" value="Genomic_DNA"/>
</dbReference>
<keyword evidence="3" id="KW-0067">ATP-binding</keyword>
<accession>A0ABP8GQY0</accession>
<keyword evidence="5" id="KW-1185">Reference proteome</keyword>
<dbReference type="PROSITE" id="PS00329">
    <property type="entry name" value="HSP70_2"/>
    <property type="match status" value="1"/>
</dbReference>
<dbReference type="Proteomes" id="UP001500975">
    <property type="component" value="Unassembled WGS sequence"/>
</dbReference>
<evidence type="ECO:0000313" key="5">
    <source>
        <dbReference type="Proteomes" id="UP001500975"/>
    </source>
</evidence>
<dbReference type="CDD" id="cd10231">
    <property type="entry name" value="ASKHA_NBD_HSP70_YegD-like"/>
    <property type="match status" value="1"/>
</dbReference>
<dbReference type="SUPFAM" id="SSF53067">
    <property type="entry name" value="Actin-like ATPase domain"/>
    <property type="match status" value="2"/>
</dbReference>
<dbReference type="InterPro" id="IPR018181">
    <property type="entry name" value="Heat_shock_70_CS"/>
</dbReference>
<comment type="caution">
    <text evidence="4">The sequence shown here is derived from an EMBL/GenBank/DDBJ whole genome shotgun (WGS) entry which is preliminary data.</text>
</comment>
<sequence>MSAPASAIGIGIDFGTSNSAVGSVAGNGLARTLALEGAATTIPTAVFFNTEDHSTHFGREAIALYLAGTEGRLMRSLKSLLGSALMQDQTEIGHQRVSFEDIISLFLAELATRVERQLDSRPSRVVLGRPVHFVDDDPTRDREAEAALRRAARKAGLGEVGFQYEPIAAAFDYERRIARESLVLIVDIGGGTSDFTVVRLGPERMTKADRAGDVLATTGVHIGGTDFDQRLSIEGVMPQFGFRHIGPQGREVPSRTFFDLSSWHLINWLYAPKALRQVQELRVNYLDTRLHDRLMRVLEDRQGHRIASEVEDAKIRASMTNKVAEIDLSFAESYLNAMLTASDLDKHLAAPLDSVLACARDCVASAGLRGDRLDAIYLTGGSSALRPFQGALRHAFPGKELIEGDLFGGVASGLAYAAAGLSPAG</sequence>
<gene>
    <name evidence="4" type="ORF">GCM10023165_00780</name>
</gene>
<evidence type="ECO:0000256" key="3">
    <source>
        <dbReference type="ARBA" id="ARBA00022840"/>
    </source>
</evidence>
<dbReference type="InterPro" id="IPR043129">
    <property type="entry name" value="ATPase_NBD"/>
</dbReference>